<accession>A0ABV3MDI2</accession>
<reference evidence="2 3" key="1">
    <citation type="submission" date="2024-05" db="EMBL/GenBank/DDBJ databases">
        <title>Human gut microbiome strain richness.</title>
        <authorList>
            <person name="Chen-Liaw A."/>
        </authorList>
    </citation>
    <scope>NUCLEOTIDE SEQUENCE [LARGE SCALE GENOMIC DNA]</scope>
    <source>
        <strain evidence="2 3">J1100102st1_G3_J1100102_180507</strain>
    </source>
</reference>
<evidence type="ECO:0000313" key="2">
    <source>
        <dbReference type="EMBL" id="MEW3466491.1"/>
    </source>
</evidence>
<dbReference type="EMBL" id="JBFDTB010000016">
    <property type="protein sequence ID" value="MEW3466491.1"/>
    <property type="molecule type" value="Genomic_DNA"/>
</dbReference>
<dbReference type="Gene3D" id="1.10.260.40">
    <property type="entry name" value="lambda repressor-like DNA-binding domains"/>
    <property type="match status" value="1"/>
</dbReference>
<protein>
    <submittedName>
        <fullName evidence="2">Helix-turn-helix transcriptional regulator</fullName>
    </submittedName>
</protein>
<comment type="caution">
    <text evidence="2">The sequence shown here is derived from an EMBL/GenBank/DDBJ whole genome shotgun (WGS) entry which is preliminary data.</text>
</comment>
<dbReference type="Pfam" id="PF01381">
    <property type="entry name" value="HTH_3"/>
    <property type="match status" value="1"/>
</dbReference>
<evidence type="ECO:0000313" key="3">
    <source>
        <dbReference type="Proteomes" id="UP001554047"/>
    </source>
</evidence>
<dbReference type="Proteomes" id="UP001554047">
    <property type="component" value="Unassembled WGS sequence"/>
</dbReference>
<dbReference type="InterPro" id="IPR010982">
    <property type="entry name" value="Lambda_DNA-bd_dom_sf"/>
</dbReference>
<dbReference type="CDD" id="cd00093">
    <property type="entry name" value="HTH_XRE"/>
    <property type="match status" value="1"/>
</dbReference>
<proteinExistence type="predicted"/>
<dbReference type="SMART" id="SM00530">
    <property type="entry name" value="HTH_XRE"/>
    <property type="match status" value="1"/>
</dbReference>
<dbReference type="PROSITE" id="PS50943">
    <property type="entry name" value="HTH_CROC1"/>
    <property type="match status" value="1"/>
</dbReference>
<name>A0ABV3MDI2_9ENTE</name>
<feature type="domain" description="HTH cro/C1-type" evidence="1">
    <location>
        <begin position="11"/>
        <end position="65"/>
    </location>
</feature>
<dbReference type="SUPFAM" id="SSF47413">
    <property type="entry name" value="lambda repressor-like DNA-binding domains"/>
    <property type="match status" value="1"/>
</dbReference>
<dbReference type="InterPro" id="IPR001387">
    <property type="entry name" value="Cro/C1-type_HTH"/>
</dbReference>
<organism evidence="2 3">
    <name type="scientific">Enterococcus entomosocium</name>
    <dbReference type="NCBI Taxonomy" id="3034352"/>
    <lineage>
        <taxon>Bacteria</taxon>
        <taxon>Bacillati</taxon>
        <taxon>Bacillota</taxon>
        <taxon>Bacilli</taxon>
        <taxon>Lactobacillales</taxon>
        <taxon>Enterococcaceae</taxon>
        <taxon>Enterococcus</taxon>
    </lineage>
</organism>
<sequence length="143" mass="16737">MRSNDEIIDLLNSIRMDKQLSISELARRVGMAKSAISRYFNKTREFPLNRVEDFAKALGVSSEFILGFEESQQPSTIESIYNDLDFIRKERVFKFAEDQLKEQKKEAFTIAAHSDDPNRKLTKKEFDDLNLYLDEADKKFDDK</sequence>
<evidence type="ECO:0000259" key="1">
    <source>
        <dbReference type="PROSITE" id="PS50943"/>
    </source>
</evidence>
<keyword evidence="3" id="KW-1185">Reference proteome</keyword>
<gene>
    <name evidence="2" type="ORF">AB1I55_10350</name>
</gene>
<dbReference type="RefSeq" id="WP_196044227.1">
    <property type="nucleotide sequence ID" value="NZ_JBFDTA010000018.1"/>
</dbReference>